<evidence type="ECO:0000313" key="2">
    <source>
        <dbReference type="Proteomes" id="UP000594263"/>
    </source>
</evidence>
<dbReference type="AlphaFoldDB" id="A0A7N0UQ25"/>
<sequence length="68" mass="7773">MLSPLSIDPENEIFPQLTYTTLKTTGIWLSGNCSFALGLLFNSRPAVHFHLAILELWDWSSTQDKQFM</sequence>
<accession>A0A7N0UQ25</accession>
<proteinExistence type="predicted"/>
<dbReference type="Proteomes" id="UP000594263">
    <property type="component" value="Unplaced"/>
</dbReference>
<dbReference type="Gramene" id="Kaladp0080s0055.1.v1.1">
    <property type="protein sequence ID" value="Kaladp0080s0055.1.v1.1.CDS.1"/>
    <property type="gene ID" value="Kaladp0080s0055.v1.1"/>
</dbReference>
<evidence type="ECO:0000313" key="1">
    <source>
        <dbReference type="EnsemblPlants" id="Kaladp0080s0055.1.v1.1.CDS.1"/>
    </source>
</evidence>
<keyword evidence="2" id="KW-1185">Reference proteome</keyword>
<protein>
    <submittedName>
        <fullName evidence="1">Uncharacterized protein</fullName>
    </submittedName>
</protein>
<name>A0A7N0UQ25_KALFE</name>
<dbReference type="EnsemblPlants" id="Kaladp0080s0055.1.v1.1">
    <property type="protein sequence ID" value="Kaladp0080s0055.1.v1.1.CDS.1"/>
    <property type="gene ID" value="Kaladp0080s0055.v1.1"/>
</dbReference>
<reference evidence="1" key="1">
    <citation type="submission" date="2021-01" db="UniProtKB">
        <authorList>
            <consortium name="EnsemblPlants"/>
        </authorList>
    </citation>
    <scope>IDENTIFICATION</scope>
</reference>
<organism evidence="1 2">
    <name type="scientific">Kalanchoe fedtschenkoi</name>
    <name type="common">Lavender scallops</name>
    <name type="synonym">South American air plant</name>
    <dbReference type="NCBI Taxonomy" id="63787"/>
    <lineage>
        <taxon>Eukaryota</taxon>
        <taxon>Viridiplantae</taxon>
        <taxon>Streptophyta</taxon>
        <taxon>Embryophyta</taxon>
        <taxon>Tracheophyta</taxon>
        <taxon>Spermatophyta</taxon>
        <taxon>Magnoliopsida</taxon>
        <taxon>eudicotyledons</taxon>
        <taxon>Gunneridae</taxon>
        <taxon>Pentapetalae</taxon>
        <taxon>Saxifragales</taxon>
        <taxon>Crassulaceae</taxon>
        <taxon>Kalanchoe</taxon>
    </lineage>
</organism>